<feature type="domain" description="L-asparaginase N-terminal" evidence="2">
    <location>
        <begin position="9"/>
        <end position="161"/>
    </location>
</feature>
<dbReference type="Pfam" id="PF00710">
    <property type="entry name" value="Asparaginase"/>
    <property type="match status" value="1"/>
</dbReference>
<dbReference type="RefSeq" id="WP_007461585.1">
    <property type="nucleotide sequence ID" value="NZ_AMZO01000001.1"/>
</dbReference>
<dbReference type="PIRSF" id="PIRSF001220">
    <property type="entry name" value="L-ASNase_gatD"/>
    <property type="match status" value="1"/>
</dbReference>
<protein>
    <submittedName>
        <fullName evidence="3">Asparaginase</fullName>
    </submittedName>
</protein>
<dbReference type="InterPro" id="IPR037152">
    <property type="entry name" value="L-asparaginase_N_sf"/>
</dbReference>
<dbReference type="PROSITE" id="PS51732">
    <property type="entry name" value="ASN_GLN_ASE_3"/>
    <property type="match status" value="1"/>
</dbReference>
<dbReference type="PATRIC" id="fig|1056511.3.peg.277"/>
<dbReference type="InterPro" id="IPR006034">
    <property type="entry name" value="Asparaginase/glutaminase-like"/>
</dbReference>
<keyword evidence="4" id="KW-1185">Reference proteome</keyword>
<proteinExistence type="predicted"/>
<dbReference type="InterPro" id="IPR027474">
    <property type="entry name" value="L-asparaginase_N"/>
</dbReference>
<evidence type="ECO:0000313" key="4">
    <source>
        <dbReference type="Proteomes" id="UP000011134"/>
    </source>
</evidence>
<evidence type="ECO:0000256" key="1">
    <source>
        <dbReference type="PIRSR" id="PIRSR001220-1"/>
    </source>
</evidence>
<dbReference type="PIRSF" id="PIRSF500176">
    <property type="entry name" value="L_ASNase"/>
    <property type="match status" value="1"/>
</dbReference>
<dbReference type="OrthoDB" id="9788068at2"/>
<sequence length="167" mass="18764">MNQNYNEEKIQIIVTGGTIDSYYDIDACTTLCHQQTAIPEFITKFAQIPDCEFELTEICMKDSRKINHQDLEKISTAISLSNCNRHIITHGTFTLFDNARRLQTLLAHNHQQVVIFTGAMWPLVGFSPNDAGFNLGSAFIAARLAQPGIYVAFNGKLYQPDDLEGLH</sequence>
<comment type="caution">
    <text evidence="3">The sequence shown here is derived from an EMBL/GenBank/DDBJ whole genome shotgun (WGS) entry which is preliminary data.</text>
</comment>
<organism evidence="3 4">
    <name type="scientific">Photobacterium marinum</name>
    <dbReference type="NCBI Taxonomy" id="1056511"/>
    <lineage>
        <taxon>Bacteria</taxon>
        <taxon>Pseudomonadati</taxon>
        <taxon>Pseudomonadota</taxon>
        <taxon>Gammaproteobacteria</taxon>
        <taxon>Vibrionales</taxon>
        <taxon>Vibrionaceae</taxon>
        <taxon>Photobacterium</taxon>
    </lineage>
</organism>
<name>L8JGG6_9GAMM</name>
<dbReference type="AlphaFoldDB" id="L8JGG6"/>
<dbReference type="GO" id="GO:0004067">
    <property type="term" value="F:asparaginase activity"/>
    <property type="evidence" value="ECO:0007669"/>
    <property type="project" value="UniProtKB-UniRule"/>
</dbReference>
<dbReference type="EMBL" id="AMZO01000001">
    <property type="protein sequence ID" value="ELR67966.1"/>
    <property type="molecule type" value="Genomic_DNA"/>
</dbReference>
<dbReference type="SUPFAM" id="SSF53774">
    <property type="entry name" value="Glutaminase/Asparaginase"/>
    <property type="match status" value="1"/>
</dbReference>
<evidence type="ECO:0000313" key="3">
    <source>
        <dbReference type="EMBL" id="ELR67966.1"/>
    </source>
</evidence>
<gene>
    <name evidence="3" type="ORF">C942_00274</name>
</gene>
<dbReference type="Proteomes" id="UP000011134">
    <property type="component" value="Unassembled WGS sequence"/>
</dbReference>
<feature type="active site" description="O-isoaspartyl threonine intermediate" evidence="1">
    <location>
        <position position="18"/>
    </location>
</feature>
<evidence type="ECO:0000259" key="2">
    <source>
        <dbReference type="Pfam" id="PF00710"/>
    </source>
</evidence>
<dbReference type="InterPro" id="IPR036152">
    <property type="entry name" value="Asp/glu_Ase-like_sf"/>
</dbReference>
<accession>L8JGG6</accession>
<reference evidence="3 4" key="1">
    <citation type="submission" date="2012-12" db="EMBL/GenBank/DDBJ databases">
        <title>Genome Assembly of Photobacterium sp. AK15.</title>
        <authorList>
            <person name="Khatri I."/>
            <person name="Vaidya B."/>
            <person name="Srinivas T.N.R."/>
            <person name="Subramanian S."/>
            <person name="Pinnaka A."/>
        </authorList>
    </citation>
    <scope>NUCLEOTIDE SEQUENCE [LARGE SCALE GENOMIC DNA]</scope>
    <source>
        <strain evidence="3 4">AK15</strain>
    </source>
</reference>
<dbReference type="Gene3D" id="3.40.50.1170">
    <property type="entry name" value="L-asparaginase, N-terminal domain"/>
    <property type="match status" value="1"/>
</dbReference>